<name>A0A645FME4_9ZZZZ</name>
<evidence type="ECO:0000313" key="1">
    <source>
        <dbReference type="EMBL" id="MPN14826.1"/>
    </source>
</evidence>
<organism evidence="1">
    <name type="scientific">bioreactor metagenome</name>
    <dbReference type="NCBI Taxonomy" id="1076179"/>
    <lineage>
        <taxon>unclassified sequences</taxon>
        <taxon>metagenomes</taxon>
        <taxon>ecological metagenomes</taxon>
    </lineage>
</organism>
<dbReference type="AlphaFoldDB" id="A0A645FME4"/>
<reference evidence="1" key="1">
    <citation type="submission" date="2019-08" db="EMBL/GenBank/DDBJ databases">
        <authorList>
            <person name="Kucharzyk K."/>
            <person name="Murdoch R.W."/>
            <person name="Higgins S."/>
            <person name="Loffler F."/>
        </authorList>
    </citation>
    <scope>NUCLEOTIDE SEQUENCE</scope>
</reference>
<dbReference type="Gene3D" id="1.20.1600.10">
    <property type="entry name" value="Outer membrane efflux proteins (OEP)"/>
    <property type="match status" value="1"/>
</dbReference>
<comment type="caution">
    <text evidence="1">The sequence shown here is derived from an EMBL/GenBank/DDBJ whole genome shotgun (WGS) entry which is preliminary data.</text>
</comment>
<gene>
    <name evidence="1" type="ORF">SDC9_162155</name>
</gene>
<dbReference type="EMBL" id="VSSQ01061502">
    <property type="protein sequence ID" value="MPN14826.1"/>
    <property type="molecule type" value="Genomic_DNA"/>
</dbReference>
<protein>
    <submittedName>
        <fullName evidence="1">Uncharacterized protein</fullName>
    </submittedName>
</protein>
<proteinExistence type="predicted"/>
<dbReference type="GO" id="GO:0015562">
    <property type="term" value="F:efflux transmembrane transporter activity"/>
    <property type="evidence" value="ECO:0007669"/>
    <property type="project" value="InterPro"/>
</dbReference>
<accession>A0A645FME4</accession>
<dbReference type="SUPFAM" id="SSF56954">
    <property type="entry name" value="Outer membrane efflux proteins (OEP)"/>
    <property type="match status" value="1"/>
</dbReference>
<sequence length="114" mass="12517">MKNLASDIEVAENRLMASKKALASSISSAYHSIEEAKKTIDYLSAYELLAQQSADLSQIAYNAGEISYRELAESQKSLSQAHLSLLVQQVNHTLLIHKLANLLQVPTTTLSKES</sequence>